<dbReference type="PANTHER" id="PTHR38013">
    <property type="entry name" value="GLYCOPROTEIN/POLYSACCHARIDE METABOLISM"/>
    <property type="match status" value="1"/>
</dbReference>
<keyword evidence="1" id="KW-0449">Lipoprotein</keyword>
<dbReference type="PANTHER" id="PTHR38013:SF1">
    <property type="entry name" value="GLYCOPROTEIN_POLYSACCHARIDE METABOLISM"/>
    <property type="match status" value="1"/>
</dbReference>
<accession>A0A5Q4ZIU3</accession>
<gene>
    <name evidence="1" type="primary">ybaY</name>
    <name evidence="1" type="ORF">AW0309160_01798</name>
</gene>
<reference evidence="1" key="1">
    <citation type="submission" date="2019-09" db="EMBL/GenBank/DDBJ databases">
        <authorList>
            <person name="Hjerde E."/>
        </authorList>
    </citation>
    <scope>NUCLEOTIDE SEQUENCE</scope>
    <source>
        <strain evidence="1">06/09/160</strain>
    </source>
</reference>
<protein>
    <submittedName>
        <fullName evidence="1">Putative lipoprotein YbaY</fullName>
    </submittedName>
</protein>
<dbReference type="InterPro" id="IPR039366">
    <property type="entry name" value="Pilotin"/>
</dbReference>
<organism evidence="1">
    <name type="scientific">Aliivibrio wodanis</name>
    <dbReference type="NCBI Taxonomy" id="80852"/>
    <lineage>
        <taxon>Bacteria</taxon>
        <taxon>Pseudomonadati</taxon>
        <taxon>Pseudomonadota</taxon>
        <taxon>Gammaproteobacteria</taxon>
        <taxon>Vibrionales</taxon>
        <taxon>Vibrionaceae</taxon>
        <taxon>Aliivibrio</taxon>
    </lineage>
</organism>
<dbReference type="Pfam" id="PF09619">
    <property type="entry name" value="YscW"/>
    <property type="match status" value="1"/>
</dbReference>
<name>A0A5Q4ZIU3_9GAMM</name>
<proteinExistence type="predicted"/>
<sequence length="208" mass="22858">MFGFNRTIILYQCNSLDDLFIELLTSDHEQLVTGIGIIKRENKMKKTLLIALSVVIGITMAGCNSTDKTNKVVSEQGTIAQEDTAQIVVEDKLDVSETQTVTGSVGYRERIALPDNAVVTITLADVSLADVASKVISEQQFTTAGKSSPFDYSLEFTTADIQANHRYSVRATIKIDGKLRFTTDTNYAVITDTAQTLQQNLVLKSVRQ</sequence>
<evidence type="ECO:0000313" key="1">
    <source>
        <dbReference type="EMBL" id="VVV04410.1"/>
    </source>
</evidence>
<dbReference type="AlphaFoldDB" id="A0A5Q4ZIU3"/>
<dbReference type="EMBL" id="LR721750">
    <property type="protein sequence ID" value="VVV04410.1"/>
    <property type="molecule type" value="Genomic_DNA"/>
</dbReference>
<dbReference type="InterPro" id="IPR053196">
    <property type="entry name" value="Lipoprotein_YbaY-like"/>
</dbReference>